<dbReference type="InterPro" id="IPR051604">
    <property type="entry name" value="Ergot_Alk_Oxidoreductase"/>
</dbReference>
<gene>
    <name evidence="3" type="ORF">KSB_93800</name>
</gene>
<dbReference type="Proteomes" id="UP000654345">
    <property type="component" value="Unassembled WGS sequence"/>
</dbReference>
<feature type="domain" description="NAD(P)-binding" evidence="2">
    <location>
        <begin position="8"/>
        <end position="161"/>
    </location>
</feature>
<dbReference type="Gene3D" id="3.90.25.10">
    <property type="entry name" value="UDP-galactose 4-epimerase, domain 1"/>
    <property type="match status" value="1"/>
</dbReference>
<dbReference type="InterPro" id="IPR008030">
    <property type="entry name" value="NmrA-like"/>
</dbReference>
<dbReference type="Gene3D" id="3.40.50.720">
    <property type="entry name" value="NAD(P)-binding Rossmann-like Domain"/>
    <property type="match status" value="1"/>
</dbReference>
<accession>A0ABQ3V8F2</accession>
<dbReference type="PANTHER" id="PTHR43162">
    <property type="match status" value="1"/>
</dbReference>
<dbReference type="EMBL" id="BNJG01000007">
    <property type="protein sequence ID" value="GHO60905.1"/>
    <property type="molecule type" value="Genomic_DNA"/>
</dbReference>
<keyword evidence="4" id="KW-1185">Reference proteome</keyword>
<proteinExistence type="predicted"/>
<feature type="domain" description="NmrA-like" evidence="1">
    <location>
        <begin position="172"/>
        <end position="262"/>
    </location>
</feature>
<dbReference type="InterPro" id="IPR016040">
    <property type="entry name" value="NAD(P)-bd_dom"/>
</dbReference>
<dbReference type="PANTHER" id="PTHR43162:SF1">
    <property type="entry name" value="PRESTALK A DIFFERENTIATION PROTEIN A"/>
    <property type="match status" value="1"/>
</dbReference>
<protein>
    <submittedName>
        <fullName evidence="3">NmrA family transcriptional regulator</fullName>
    </submittedName>
</protein>
<name>A0ABQ3V8F2_9CHLR</name>
<evidence type="ECO:0000259" key="2">
    <source>
        <dbReference type="Pfam" id="PF13460"/>
    </source>
</evidence>
<evidence type="ECO:0000313" key="3">
    <source>
        <dbReference type="EMBL" id="GHO60905.1"/>
    </source>
</evidence>
<organism evidence="3 4">
    <name type="scientific">Ktedonobacter robiniae</name>
    <dbReference type="NCBI Taxonomy" id="2778365"/>
    <lineage>
        <taxon>Bacteria</taxon>
        <taxon>Bacillati</taxon>
        <taxon>Chloroflexota</taxon>
        <taxon>Ktedonobacteria</taxon>
        <taxon>Ktedonobacterales</taxon>
        <taxon>Ktedonobacteraceae</taxon>
        <taxon>Ktedonobacter</taxon>
    </lineage>
</organism>
<comment type="caution">
    <text evidence="3">The sequence shown here is derived from an EMBL/GenBank/DDBJ whole genome shotgun (WGS) entry which is preliminary data.</text>
</comment>
<dbReference type="Pfam" id="PF05368">
    <property type="entry name" value="NmrA"/>
    <property type="match status" value="1"/>
</dbReference>
<evidence type="ECO:0000313" key="4">
    <source>
        <dbReference type="Proteomes" id="UP000654345"/>
    </source>
</evidence>
<dbReference type="SUPFAM" id="SSF51735">
    <property type="entry name" value="NAD(P)-binding Rossmann-fold domains"/>
    <property type="match status" value="1"/>
</dbReference>
<evidence type="ECO:0000259" key="1">
    <source>
        <dbReference type="Pfam" id="PF05368"/>
    </source>
</evidence>
<dbReference type="InterPro" id="IPR036291">
    <property type="entry name" value="NAD(P)-bd_dom_sf"/>
</dbReference>
<dbReference type="Pfam" id="PF13460">
    <property type="entry name" value="NAD_binding_10"/>
    <property type="match status" value="1"/>
</dbReference>
<sequence>MIVVTAPTGQFGHQVLNNLLNSNEPIRVIVRDPSRLPAHTRERVEVVQGSHGDLDVVSRAFAGADSVFWVVPPDPHAASVEAAYVNFSRPACEAFKSQRVKRVVGISALGRGTAVEKNSGLVAGLLAKDDLIASTGVSYRALTIASYMDNLLRQIRSIKSQDMFFDMISGERKVPTCATRDIASVATRLLLDHSWSGQGSVPVLGPEDLSFNDMAQIMSEVLGRPVRYQQISGEALKANLTGSGMSDAMAQGMVDMMVAKDNGIDNAEPRTPESTAPTSFRQWCEEVLKPTVLA</sequence>
<dbReference type="RefSeq" id="WP_201376931.1">
    <property type="nucleotide sequence ID" value="NZ_BNJG01000007.1"/>
</dbReference>
<reference evidence="3 4" key="1">
    <citation type="journal article" date="2021" name="Int. J. Syst. Evol. Microbiol.">
        <title>Reticulibacter mediterranei gen. nov., sp. nov., within the new family Reticulibacteraceae fam. nov., and Ktedonospora formicarum gen. nov., sp. nov., Ktedonobacter robiniae sp. nov., Dictyobacter formicarum sp. nov. and Dictyobacter arantiisoli sp. nov., belonging to the class Ktedonobacteria.</title>
        <authorList>
            <person name="Yabe S."/>
            <person name="Zheng Y."/>
            <person name="Wang C.M."/>
            <person name="Sakai Y."/>
            <person name="Abe K."/>
            <person name="Yokota A."/>
            <person name="Donadio S."/>
            <person name="Cavaletti L."/>
            <person name="Monciardini P."/>
        </authorList>
    </citation>
    <scope>NUCLEOTIDE SEQUENCE [LARGE SCALE GENOMIC DNA]</scope>
    <source>
        <strain evidence="3 4">SOSP1-30</strain>
    </source>
</reference>